<sequence length="106" mass="12712">MEVTFEKEYLRELYELEKTSDKKHCFQPQIINGYLKCVKALIEIQHMEELFTYNSLRYEKLKGDKDGLSSLRINDQYRLEFREVPSLNDQITIELCALTDITNHYK</sequence>
<dbReference type="AlphaFoldDB" id="A0A5J4QAJ5"/>
<proteinExistence type="predicted"/>
<dbReference type="SUPFAM" id="SSF143011">
    <property type="entry name" value="RelE-like"/>
    <property type="match status" value="1"/>
</dbReference>
<dbReference type="Gene3D" id="3.30.2310.20">
    <property type="entry name" value="RelE-like"/>
    <property type="match status" value="1"/>
</dbReference>
<accession>A0A5J4QAJ5</accession>
<dbReference type="Pfam" id="PF05015">
    <property type="entry name" value="HigB-like_toxin"/>
    <property type="match status" value="1"/>
</dbReference>
<dbReference type="EMBL" id="SNRY01004276">
    <property type="protein sequence ID" value="KAA6318189.1"/>
    <property type="molecule type" value="Genomic_DNA"/>
</dbReference>
<protein>
    <submittedName>
        <fullName evidence="1">Toxin HigB-1</fullName>
    </submittedName>
</protein>
<gene>
    <name evidence="1" type="ORF">EZS27_031774</name>
</gene>
<organism evidence="1">
    <name type="scientific">termite gut metagenome</name>
    <dbReference type="NCBI Taxonomy" id="433724"/>
    <lineage>
        <taxon>unclassified sequences</taxon>
        <taxon>metagenomes</taxon>
        <taxon>organismal metagenomes</taxon>
    </lineage>
</organism>
<dbReference type="InterPro" id="IPR007711">
    <property type="entry name" value="HigB-1"/>
</dbReference>
<evidence type="ECO:0000313" key="1">
    <source>
        <dbReference type="EMBL" id="KAA6318189.1"/>
    </source>
</evidence>
<reference evidence="1" key="1">
    <citation type="submission" date="2019-03" db="EMBL/GenBank/DDBJ databases">
        <title>Single cell metagenomics reveals metabolic interactions within the superorganism composed of flagellate Streblomastix strix and complex community of Bacteroidetes bacteria on its surface.</title>
        <authorList>
            <person name="Treitli S.C."/>
            <person name="Kolisko M."/>
            <person name="Husnik F."/>
            <person name="Keeling P."/>
            <person name="Hampl V."/>
        </authorList>
    </citation>
    <scope>NUCLEOTIDE SEQUENCE</scope>
    <source>
        <strain evidence="1">STM</strain>
    </source>
</reference>
<dbReference type="InterPro" id="IPR035093">
    <property type="entry name" value="RelE/ParE_toxin_dom_sf"/>
</dbReference>
<name>A0A5J4QAJ5_9ZZZZ</name>
<comment type="caution">
    <text evidence="1">The sequence shown here is derived from an EMBL/GenBank/DDBJ whole genome shotgun (WGS) entry which is preliminary data.</text>
</comment>